<dbReference type="Proteomes" id="UP000721236">
    <property type="component" value="Unassembled WGS sequence"/>
</dbReference>
<dbReference type="Gene3D" id="3.40.50.720">
    <property type="entry name" value="NAD(P)-binding Rossmann-like Domain"/>
    <property type="match status" value="1"/>
</dbReference>
<dbReference type="InterPro" id="IPR057326">
    <property type="entry name" value="KR_dom"/>
</dbReference>
<sequence length="273" mass="28953">METTASTDSTAGAGSAARPFAVVTGASTGIGFHLARCCAEGGFDLLIAADEPEIENAARTLQATGAMVTPIQVDLATPRGVDTLYQAAQGRPIDALLANAGRGLGRGFLEQDFKDIQRVIETNVTGTIDLVHRVGKDMLARRQGRILITGSIAGFMPGTYQAVYNASKAFLDSFSFALRHELLETGVSVTCLMPGATETEFFERADMLDTKIATDKKSDPADVARSGFEAMMRGDSNVIVGWQNKLQAAIASVSPADLVAERHRQMAQPGTAR</sequence>
<dbReference type="PROSITE" id="PS00061">
    <property type="entry name" value="ADH_SHORT"/>
    <property type="match status" value="1"/>
</dbReference>
<reference evidence="4 5" key="1">
    <citation type="submission" date="2021-08" db="EMBL/GenBank/DDBJ databases">
        <authorList>
            <person name="Peeters C."/>
        </authorList>
    </citation>
    <scope>NUCLEOTIDE SEQUENCE [LARGE SCALE GENOMIC DNA]</scope>
    <source>
        <strain evidence="4 5">LMG 21510</strain>
    </source>
</reference>
<dbReference type="InterPro" id="IPR036291">
    <property type="entry name" value="NAD(P)-bd_dom_sf"/>
</dbReference>
<dbReference type="SMART" id="SM00822">
    <property type="entry name" value="PKS_KR"/>
    <property type="match status" value="1"/>
</dbReference>
<feature type="domain" description="Ketoreductase" evidence="3">
    <location>
        <begin position="21"/>
        <end position="199"/>
    </location>
</feature>
<evidence type="ECO:0000313" key="5">
    <source>
        <dbReference type="Proteomes" id="UP000721236"/>
    </source>
</evidence>
<dbReference type="PANTHER" id="PTHR44196">
    <property type="entry name" value="DEHYDROGENASE/REDUCTASE SDR FAMILY MEMBER 7B"/>
    <property type="match status" value="1"/>
</dbReference>
<accession>A0ABM8WEU7</accession>
<name>A0ABM8WEU7_9BURK</name>
<keyword evidence="2" id="KW-0560">Oxidoreductase</keyword>
<proteinExistence type="inferred from homology"/>
<dbReference type="PRINTS" id="PR00081">
    <property type="entry name" value="GDHRDH"/>
</dbReference>
<comment type="similarity">
    <text evidence="1">Belongs to the short-chain dehydrogenases/reductases (SDR) family.</text>
</comment>
<protein>
    <recommendedName>
        <fullName evidence="3">Ketoreductase domain-containing protein</fullName>
    </recommendedName>
</protein>
<dbReference type="RefSeq" id="WP_222205339.1">
    <property type="nucleotide sequence ID" value="NZ_CAJZAH010000001.1"/>
</dbReference>
<dbReference type="CDD" id="cd05233">
    <property type="entry name" value="SDR_c"/>
    <property type="match status" value="1"/>
</dbReference>
<dbReference type="InterPro" id="IPR020904">
    <property type="entry name" value="Sc_DH/Rdtase_CS"/>
</dbReference>
<gene>
    <name evidence="4" type="ORF">LMG21510_00146</name>
</gene>
<evidence type="ECO:0000256" key="1">
    <source>
        <dbReference type="ARBA" id="ARBA00006484"/>
    </source>
</evidence>
<keyword evidence="5" id="KW-1185">Reference proteome</keyword>
<organism evidence="4 5">
    <name type="scientific">Cupriavidus respiraculi</name>
    <dbReference type="NCBI Taxonomy" id="195930"/>
    <lineage>
        <taxon>Bacteria</taxon>
        <taxon>Pseudomonadati</taxon>
        <taxon>Pseudomonadota</taxon>
        <taxon>Betaproteobacteria</taxon>
        <taxon>Burkholderiales</taxon>
        <taxon>Burkholderiaceae</taxon>
        <taxon>Cupriavidus</taxon>
    </lineage>
</organism>
<dbReference type="SUPFAM" id="SSF51735">
    <property type="entry name" value="NAD(P)-binding Rossmann-fold domains"/>
    <property type="match status" value="1"/>
</dbReference>
<evidence type="ECO:0000256" key="2">
    <source>
        <dbReference type="ARBA" id="ARBA00023002"/>
    </source>
</evidence>
<comment type="caution">
    <text evidence="4">The sequence shown here is derived from an EMBL/GenBank/DDBJ whole genome shotgun (WGS) entry which is preliminary data.</text>
</comment>
<dbReference type="InterPro" id="IPR002347">
    <property type="entry name" value="SDR_fam"/>
</dbReference>
<dbReference type="EMBL" id="CAJZAH010000001">
    <property type="protein sequence ID" value="CAG9165609.1"/>
    <property type="molecule type" value="Genomic_DNA"/>
</dbReference>
<dbReference type="PANTHER" id="PTHR44196:SF2">
    <property type="entry name" value="SHORT-CHAIN DEHYDROGENASE-RELATED"/>
    <property type="match status" value="1"/>
</dbReference>
<dbReference type="Pfam" id="PF00106">
    <property type="entry name" value="adh_short"/>
    <property type="match status" value="1"/>
</dbReference>
<evidence type="ECO:0000259" key="3">
    <source>
        <dbReference type="SMART" id="SM00822"/>
    </source>
</evidence>
<evidence type="ECO:0000313" key="4">
    <source>
        <dbReference type="EMBL" id="CAG9165609.1"/>
    </source>
</evidence>